<evidence type="ECO:0000313" key="1">
    <source>
        <dbReference type="EMBL" id="RDX78167.1"/>
    </source>
</evidence>
<name>A0A371FIM6_MUCPR</name>
<feature type="non-terminal residue" evidence="1">
    <location>
        <position position="1"/>
    </location>
</feature>
<dbReference type="SUPFAM" id="SSF47592">
    <property type="entry name" value="SWIB/MDM2 domain"/>
    <property type="match status" value="1"/>
</dbReference>
<gene>
    <name evidence="1" type="ORF">CR513_41594</name>
</gene>
<dbReference type="EMBL" id="QJKJ01008949">
    <property type="protein sequence ID" value="RDX78167.1"/>
    <property type="molecule type" value="Genomic_DNA"/>
</dbReference>
<accession>A0A371FIM6</accession>
<protein>
    <submittedName>
        <fullName evidence="1">Uncharacterized protein</fullName>
    </submittedName>
</protein>
<dbReference type="Proteomes" id="UP000257109">
    <property type="component" value="Unassembled WGS sequence"/>
</dbReference>
<dbReference type="InterPro" id="IPR036885">
    <property type="entry name" value="SWIB_MDM2_dom_sf"/>
</dbReference>
<dbReference type="AlphaFoldDB" id="A0A371FIM6"/>
<proteinExistence type="predicted"/>
<dbReference type="OrthoDB" id="10251073at2759"/>
<sequence>MIPRHMKKAIIDNPKKLTNLIDLVSLPSTLREFVSQSQISRLDCFTSDPKNKNMVNCDEKLKSALLGKP</sequence>
<organism evidence="1 2">
    <name type="scientific">Mucuna pruriens</name>
    <name type="common">Velvet bean</name>
    <name type="synonym">Dolichos pruriens</name>
    <dbReference type="NCBI Taxonomy" id="157652"/>
    <lineage>
        <taxon>Eukaryota</taxon>
        <taxon>Viridiplantae</taxon>
        <taxon>Streptophyta</taxon>
        <taxon>Embryophyta</taxon>
        <taxon>Tracheophyta</taxon>
        <taxon>Spermatophyta</taxon>
        <taxon>Magnoliopsida</taxon>
        <taxon>eudicotyledons</taxon>
        <taxon>Gunneridae</taxon>
        <taxon>Pentapetalae</taxon>
        <taxon>rosids</taxon>
        <taxon>fabids</taxon>
        <taxon>Fabales</taxon>
        <taxon>Fabaceae</taxon>
        <taxon>Papilionoideae</taxon>
        <taxon>50 kb inversion clade</taxon>
        <taxon>NPAAA clade</taxon>
        <taxon>indigoferoid/millettioid clade</taxon>
        <taxon>Phaseoleae</taxon>
        <taxon>Mucuna</taxon>
    </lineage>
</organism>
<dbReference type="STRING" id="157652.A0A371FIM6"/>
<reference evidence="1" key="1">
    <citation type="submission" date="2018-05" db="EMBL/GenBank/DDBJ databases">
        <title>Draft genome of Mucuna pruriens seed.</title>
        <authorList>
            <person name="Nnadi N.E."/>
            <person name="Vos R."/>
            <person name="Hasami M.H."/>
            <person name="Devisetty U.K."/>
            <person name="Aguiy J.C."/>
        </authorList>
    </citation>
    <scope>NUCLEOTIDE SEQUENCE [LARGE SCALE GENOMIC DNA]</scope>
    <source>
        <strain evidence="1">JCA_2017</strain>
    </source>
</reference>
<comment type="caution">
    <text evidence="1">The sequence shown here is derived from an EMBL/GenBank/DDBJ whole genome shotgun (WGS) entry which is preliminary data.</text>
</comment>
<keyword evidence="2" id="KW-1185">Reference proteome</keyword>
<evidence type="ECO:0000313" key="2">
    <source>
        <dbReference type="Proteomes" id="UP000257109"/>
    </source>
</evidence>